<feature type="transmembrane region" description="Helical" evidence="6">
    <location>
        <begin position="147"/>
        <end position="166"/>
    </location>
</feature>
<feature type="transmembrane region" description="Helical" evidence="6">
    <location>
        <begin position="172"/>
        <end position="193"/>
    </location>
</feature>
<accession>X0QJ76</accession>
<feature type="transmembrane region" description="Helical" evidence="6">
    <location>
        <begin position="360"/>
        <end position="382"/>
    </location>
</feature>
<dbReference type="GO" id="GO:0005886">
    <property type="term" value="C:plasma membrane"/>
    <property type="evidence" value="ECO:0007669"/>
    <property type="project" value="UniProtKB-SubCell"/>
</dbReference>
<evidence type="ECO:0000256" key="3">
    <source>
        <dbReference type="ARBA" id="ARBA00022692"/>
    </source>
</evidence>
<keyword evidence="9" id="KW-1185">Reference proteome</keyword>
<feature type="transmembrane region" description="Helical" evidence="6">
    <location>
        <begin position="234"/>
        <end position="252"/>
    </location>
</feature>
<dbReference type="PATRIC" id="fig|1423734.3.peg.1962"/>
<keyword evidence="2" id="KW-0813">Transport</keyword>
<evidence type="ECO:0000313" key="9">
    <source>
        <dbReference type="Proteomes" id="UP000051236"/>
    </source>
</evidence>
<feature type="transmembrane region" description="Helical" evidence="6">
    <location>
        <begin position="12"/>
        <end position="33"/>
    </location>
</feature>
<dbReference type="GO" id="GO:0022857">
    <property type="term" value="F:transmembrane transporter activity"/>
    <property type="evidence" value="ECO:0007669"/>
    <property type="project" value="InterPro"/>
</dbReference>
<dbReference type="InterPro" id="IPR036259">
    <property type="entry name" value="MFS_trans_sf"/>
</dbReference>
<feature type="transmembrane region" description="Helical" evidence="6">
    <location>
        <begin position="298"/>
        <end position="317"/>
    </location>
</feature>
<keyword evidence="5 6" id="KW-0472">Membrane</keyword>
<evidence type="ECO:0000256" key="1">
    <source>
        <dbReference type="ARBA" id="ARBA00004651"/>
    </source>
</evidence>
<dbReference type="RefSeq" id="WP_035451100.1">
    <property type="nucleotide sequence ID" value="NZ_AZGA01000020.1"/>
</dbReference>
<gene>
    <name evidence="8" type="ORF">FC83_GL001939</name>
</gene>
<evidence type="ECO:0000256" key="2">
    <source>
        <dbReference type="ARBA" id="ARBA00022448"/>
    </source>
</evidence>
<proteinExistence type="predicted"/>
<name>X0QJ76_9LACO</name>
<comment type="subcellular location">
    <subcellularLocation>
        <location evidence="1">Cell membrane</location>
        <topology evidence="1">Multi-pass membrane protein</topology>
    </subcellularLocation>
</comment>
<keyword evidence="4 6" id="KW-1133">Transmembrane helix</keyword>
<feature type="domain" description="Major facilitator superfamily (MFS) profile" evidence="7">
    <location>
        <begin position="233"/>
        <end position="413"/>
    </location>
</feature>
<dbReference type="OrthoDB" id="9768783at2"/>
<feature type="transmembrane region" description="Helical" evidence="6">
    <location>
        <begin position="264"/>
        <end position="286"/>
    </location>
</feature>
<dbReference type="EMBL" id="AZGA01000020">
    <property type="protein sequence ID" value="KRM34802.1"/>
    <property type="molecule type" value="Genomic_DNA"/>
</dbReference>
<dbReference type="CDD" id="cd17482">
    <property type="entry name" value="MFS_YxiO_like"/>
    <property type="match status" value="1"/>
</dbReference>
<dbReference type="PANTHER" id="PTHR23519:SF1">
    <property type="entry name" value="AUTOPHAGY-RELATED PROTEIN 22"/>
    <property type="match status" value="1"/>
</dbReference>
<dbReference type="SUPFAM" id="SSF103473">
    <property type="entry name" value="MFS general substrate transporter"/>
    <property type="match status" value="1"/>
</dbReference>
<evidence type="ECO:0000313" key="8">
    <source>
        <dbReference type="EMBL" id="KRM34802.1"/>
    </source>
</evidence>
<comment type="caution">
    <text evidence="8">The sequence shown here is derived from an EMBL/GenBank/DDBJ whole genome shotgun (WGS) entry which is preliminary data.</text>
</comment>
<dbReference type="InterPro" id="IPR020846">
    <property type="entry name" value="MFS_dom"/>
</dbReference>
<reference evidence="8 9" key="1">
    <citation type="journal article" date="2015" name="Genome Announc.">
        <title>Expanding the biotechnology potential of lactobacilli through comparative genomics of 213 strains and associated genera.</title>
        <authorList>
            <person name="Sun Z."/>
            <person name="Harris H.M."/>
            <person name="McCann A."/>
            <person name="Guo C."/>
            <person name="Argimon S."/>
            <person name="Zhang W."/>
            <person name="Yang X."/>
            <person name="Jeffery I.B."/>
            <person name="Cooney J.C."/>
            <person name="Kagawa T.F."/>
            <person name="Liu W."/>
            <person name="Song Y."/>
            <person name="Salvetti E."/>
            <person name="Wrobel A."/>
            <person name="Rasinkangas P."/>
            <person name="Parkhill J."/>
            <person name="Rea M.C."/>
            <person name="O'Sullivan O."/>
            <person name="Ritari J."/>
            <person name="Douillard F.P."/>
            <person name="Paul Ross R."/>
            <person name="Yang R."/>
            <person name="Briner A.E."/>
            <person name="Felis G.E."/>
            <person name="de Vos W.M."/>
            <person name="Barrangou R."/>
            <person name="Klaenhammer T.R."/>
            <person name="Caufield P.W."/>
            <person name="Cui Y."/>
            <person name="Zhang H."/>
            <person name="O'Toole P.W."/>
        </authorList>
    </citation>
    <scope>NUCLEOTIDE SEQUENCE [LARGE SCALE GENOMIC DNA]</scope>
    <source>
        <strain evidence="8 9">DSM 18527</strain>
    </source>
</reference>
<feature type="transmembrane region" description="Helical" evidence="6">
    <location>
        <begin position="388"/>
        <end position="405"/>
    </location>
</feature>
<feature type="transmembrane region" description="Helical" evidence="6">
    <location>
        <begin position="323"/>
        <end position="340"/>
    </location>
</feature>
<evidence type="ECO:0000256" key="4">
    <source>
        <dbReference type="ARBA" id="ARBA00022989"/>
    </source>
</evidence>
<protein>
    <recommendedName>
        <fullName evidence="7">Major facilitator superfamily (MFS) profile domain-containing protein</fullName>
    </recommendedName>
</protein>
<dbReference type="PROSITE" id="PS50850">
    <property type="entry name" value="MFS"/>
    <property type="match status" value="1"/>
</dbReference>
<dbReference type="AlphaFoldDB" id="X0QJ76"/>
<dbReference type="Proteomes" id="UP000051236">
    <property type="component" value="Unassembled WGS sequence"/>
</dbReference>
<dbReference type="PANTHER" id="PTHR23519">
    <property type="entry name" value="AUTOPHAGY-RELATED PROTEIN 22"/>
    <property type="match status" value="1"/>
</dbReference>
<dbReference type="InterPro" id="IPR050495">
    <property type="entry name" value="ATG22/LtaA_families"/>
</dbReference>
<evidence type="ECO:0000256" key="6">
    <source>
        <dbReference type="SAM" id="Phobius"/>
    </source>
</evidence>
<feature type="transmembrane region" description="Helical" evidence="6">
    <location>
        <begin position="53"/>
        <end position="75"/>
    </location>
</feature>
<sequence length="413" mass="45776">MKFTKAEKSWVMYDWANSAYGIVIVTAILPIYFKSVAQASGLAATTATAYWGYANSVGTLIISLLAPLLGAIADYQGYKKKLFNFFNLVAITATFMLTFVPASAWQWLLIIFVISTVGYAGANIFYDGFLTDVATPERLDRVSAQGYSMGYLGGVIPFVIIMLLQLTKGFGVLSATGIVKFGFIMTTLWWIIFSIPLMKNVTQQHFLPPVTQPISAAWHRVVATFKTVWRDKNIVWFLAAYFFYIDGVDTIFKMATAVGSDFGLSMTHLMLILLLVQAIAVPFSILFGRLAQRIGTKYAIGIALGIYVVICIWGYFMQRELDFWILAFLVGTAQGGIQALSRSHYAKIIPSEKANEYFGIYNIFGKFSAIIGPAMFGIFTQLTGQTRIGILSLVLLFVVGSLLFIKVPRIEKS</sequence>
<evidence type="ECO:0000256" key="5">
    <source>
        <dbReference type="ARBA" id="ARBA00023136"/>
    </source>
</evidence>
<organism evidence="8 9">
    <name type="scientific">Agrilactobacillus composti DSM 18527 = JCM 14202</name>
    <dbReference type="NCBI Taxonomy" id="1423734"/>
    <lineage>
        <taxon>Bacteria</taxon>
        <taxon>Bacillati</taxon>
        <taxon>Bacillota</taxon>
        <taxon>Bacilli</taxon>
        <taxon>Lactobacillales</taxon>
        <taxon>Lactobacillaceae</taxon>
        <taxon>Agrilactobacillus</taxon>
    </lineage>
</organism>
<dbReference type="Gene3D" id="1.20.1250.20">
    <property type="entry name" value="MFS general substrate transporter like domains"/>
    <property type="match status" value="2"/>
</dbReference>
<dbReference type="InterPro" id="IPR024671">
    <property type="entry name" value="Atg22-like"/>
</dbReference>
<evidence type="ECO:0000259" key="7">
    <source>
        <dbReference type="PROSITE" id="PS50850"/>
    </source>
</evidence>
<feature type="transmembrane region" description="Helical" evidence="6">
    <location>
        <begin position="106"/>
        <end position="126"/>
    </location>
</feature>
<dbReference type="STRING" id="1423734.FC83_GL001939"/>
<keyword evidence="3 6" id="KW-0812">Transmembrane</keyword>
<dbReference type="eggNOG" id="COG2270">
    <property type="taxonomic scope" value="Bacteria"/>
</dbReference>
<feature type="transmembrane region" description="Helical" evidence="6">
    <location>
        <begin position="82"/>
        <end position="100"/>
    </location>
</feature>
<dbReference type="Pfam" id="PF11700">
    <property type="entry name" value="ATG22"/>
    <property type="match status" value="1"/>
</dbReference>